<dbReference type="SUPFAM" id="SSF54285">
    <property type="entry name" value="MoaD/ThiS"/>
    <property type="match status" value="1"/>
</dbReference>
<protein>
    <recommendedName>
        <fullName evidence="3">Molybdopterin synthase sulfur carrier subunit</fullName>
    </recommendedName>
</protein>
<dbReference type="EMBL" id="JAGKSQ010000009">
    <property type="protein sequence ID" value="MBP3952985.1"/>
    <property type="molecule type" value="Genomic_DNA"/>
</dbReference>
<dbReference type="GO" id="GO:0006777">
    <property type="term" value="P:Mo-molybdopterin cofactor biosynthetic process"/>
    <property type="evidence" value="ECO:0007669"/>
    <property type="project" value="InterPro"/>
</dbReference>
<evidence type="ECO:0000256" key="3">
    <source>
        <dbReference type="ARBA" id="ARBA00024247"/>
    </source>
</evidence>
<dbReference type="CDD" id="cd00754">
    <property type="entry name" value="Ubl_MoaD"/>
    <property type="match status" value="1"/>
</dbReference>
<dbReference type="InterPro" id="IPR003749">
    <property type="entry name" value="ThiS/MoaD-like"/>
</dbReference>
<evidence type="ECO:0000313" key="5">
    <source>
        <dbReference type="Proteomes" id="UP000678228"/>
    </source>
</evidence>
<dbReference type="PANTHER" id="PTHR33359">
    <property type="entry name" value="MOLYBDOPTERIN SYNTHASE SULFUR CARRIER SUBUNIT"/>
    <property type="match status" value="1"/>
</dbReference>
<evidence type="ECO:0000313" key="4">
    <source>
        <dbReference type="EMBL" id="MBP3952985.1"/>
    </source>
</evidence>
<dbReference type="InterPro" id="IPR044672">
    <property type="entry name" value="MOCS2A"/>
</dbReference>
<organism evidence="4 5">
    <name type="scientific">Halalkalibacter suaedae</name>
    <dbReference type="NCBI Taxonomy" id="2822140"/>
    <lineage>
        <taxon>Bacteria</taxon>
        <taxon>Bacillati</taxon>
        <taxon>Bacillota</taxon>
        <taxon>Bacilli</taxon>
        <taxon>Bacillales</taxon>
        <taxon>Bacillaceae</taxon>
        <taxon>Halalkalibacter</taxon>
    </lineage>
</organism>
<keyword evidence="1" id="KW-0547">Nucleotide-binding</keyword>
<dbReference type="GO" id="GO:1990133">
    <property type="term" value="C:molybdopterin adenylyltransferase complex"/>
    <property type="evidence" value="ECO:0007669"/>
    <property type="project" value="TreeGrafter"/>
</dbReference>
<comment type="caution">
    <text evidence="4">The sequence shown here is derived from an EMBL/GenBank/DDBJ whole genome shotgun (WGS) entry which is preliminary data.</text>
</comment>
<accession>A0A940WV56</accession>
<dbReference type="AlphaFoldDB" id="A0A940WV56"/>
<dbReference type="PANTHER" id="PTHR33359:SF1">
    <property type="entry name" value="MOLYBDOPTERIN SYNTHASE SULFUR CARRIER SUBUNIT"/>
    <property type="match status" value="1"/>
</dbReference>
<gene>
    <name evidence="4" type="primary">moaD</name>
    <name evidence="4" type="ORF">J7W16_17825</name>
</gene>
<evidence type="ECO:0000256" key="2">
    <source>
        <dbReference type="ARBA" id="ARBA00024200"/>
    </source>
</evidence>
<evidence type="ECO:0000256" key="1">
    <source>
        <dbReference type="ARBA" id="ARBA00022741"/>
    </source>
</evidence>
<dbReference type="RefSeq" id="WP_210598843.1">
    <property type="nucleotide sequence ID" value="NZ_JAGKSQ010000009.1"/>
</dbReference>
<dbReference type="InterPro" id="IPR012675">
    <property type="entry name" value="Beta-grasp_dom_sf"/>
</dbReference>
<dbReference type="NCBIfam" id="TIGR01682">
    <property type="entry name" value="moaD"/>
    <property type="match status" value="1"/>
</dbReference>
<reference evidence="4" key="1">
    <citation type="submission" date="2021-03" db="EMBL/GenBank/DDBJ databases">
        <title>Bacillus suaedae sp. nov., isolated from Suaeda aralocaspica.</title>
        <authorList>
            <person name="Lei R.F.R."/>
        </authorList>
    </citation>
    <scope>NUCLEOTIDE SEQUENCE</scope>
    <source>
        <strain evidence="4">YZJH907-2</strain>
    </source>
</reference>
<dbReference type="Proteomes" id="UP000678228">
    <property type="component" value="Unassembled WGS sequence"/>
</dbReference>
<name>A0A940WV56_9BACI</name>
<sequence>MIKILLFAQLQEESGHEQIESDKKEISVADLIDWLHQHYTLPSLSNAMIAINETFATEQDIVKEGDTIAFIPPVSGG</sequence>
<dbReference type="Pfam" id="PF02597">
    <property type="entry name" value="ThiS"/>
    <property type="match status" value="1"/>
</dbReference>
<dbReference type="Gene3D" id="3.10.20.30">
    <property type="match status" value="1"/>
</dbReference>
<comment type="similarity">
    <text evidence="2">Belongs to the MoaD family.</text>
</comment>
<dbReference type="GO" id="GO:0000166">
    <property type="term" value="F:nucleotide binding"/>
    <property type="evidence" value="ECO:0007669"/>
    <property type="project" value="UniProtKB-KW"/>
</dbReference>
<dbReference type="InterPro" id="IPR016155">
    <property type="entry name" value="Mopterin_synth/thiamin_S_b"/>
</dbReference>
<keyword evidence="5" id="KW-1185">Reference proteome</keyword>
<proteinExistence type="inferred from homology"/>